<dbReference type="CDD" id="cd03789">
    <property type="entry name" value="GT9_LPS_heptosyltransferase"/>
    <property type="match status" value="1"/>
</dbReference>
<organism evidence="15 16">
    <name type="scientific">Paraburkholderia phymatum (strain DSM 17167 / CIP 108236 / LMG 21445 / STM815)</name>
    <name type="common">Burkholderia phymatum</name>
    <dbReference type="NCBI Taxonomy" id="391038"/>
    <lineage>
        <taxon>Bacteria</taxon>
        <taxon>Pseudomonadati</taxon>
        <taxon>Pseudomonadota</taxon>
        <taxon>Betaproteobacteria</taxon>
        <taxon>Burkholderiales</taxon>
        <taxon>Burkholderiaceae</taxon>
        <taxon>Paraburkholderia</taxon>
    </lineage>
</organism>
<evidence type="ECO:0000256" key="5">
    <source>
        <dbReference type="ARBA" id="ARBA00022676"/>
    </source>
</evidence>
<dbReference type="PANTHER" id="PTHR30160:SF19">
    <property type="entry name" value="LIPOPOLYSACCHARIDE HEPTOSYLTRANSFERASE 1"/>
    <property type="match status" value="1"/>
</dbReference>
<name>B2JF73_PARP8</name>
<dbReference type="InterPro" id="IPR051199">
    <property type="entry name" value="LPS_LOS_Heptosyltrfase"/>
</dbReference>
<dbReference type="GO" id="GO:0005886">
    <property type="term" value="C:plasma membrane"/>
    <property type="evidence" value="ECO:0007669"/>
    <property type="project" value="UniProtKB-SubCell"/>
</dbReference>
<evidence type="ECO:0000256" key="4">
    <source>
        <dbReference type="ARBA" id="ARBA00022519"/>
    </source>
</evidence>
<comment type="similarity">
    <text evidence="9">Belongs to the glycosyltransferase 9 family.</text>
</comment>
<keyword evidence="8" id="KW-0472">Membrane</keyword>
<evidence type="ECO:0000256" key="12">
    <source>
        <dbReference type="ARBA" id="ARBA00044330"/>
    </source>
</evidence>
<evidence type="ECO:0000256" key="2">
    <source>
        <dbReference type="ARBA" id="ARBA00004713"/>
    </source>
</evidence>
<dbReference type="EC" id="2.4.99.23" evidence="10"/>
<dbReference type="InterPro" id="IPR002201">
    <property type="entry name" value="Glyco_trans_9"/>
</dbReference>
<comment type="catalytic activity">
    <reaction evidence="13">
        <text>an alpha-Kdo-(2-&gt;4)-alpha-Kdo-(2-&gt;6)-lipid A + ADP-L-glycero-beta-D-manno-heptose = an L-alpha-D-Hep-(1-&gt;5)-[alpha-Kdo-(2-&gt;4)]-alpha-Kdo-(2-&gt;6)-lipid A + ADP + H(+)</text>
        <dbReference type="Rhea" id="RHEA:74067"/>
        <dbReference type="ChEBI" id="CHEBI:15378"/>
        <dbReference type="ChEBI" id="CHEBI:61506"/>
        <dbReference type="ChEBI" id="CHEBI:176431"/>
        <dbReference type="ChEBI" id="CHEBI:193068"/>
        <dbReference type="ChEBI" id="CHEBI:456216"/>
        <dbReference type="EC" id="2.4.99.23"/>
    </reaction>
</comment>
<dbReference type="STRING" id="391038.Bphy_2266"/>
<dbReference type="Gene3D" id="3.40.50.2000">
    <property type="entry name" value="Glycogen Phosphorylase B"/>
    <property type="match status" value="2"/>
</dbReference>
<dbReference type="PANTHER" id="PTHR30160">
    <property type="entry name" value="TETRAACYLDISACCHARIDE 4'-KINASE-RELATED"/>
    <property type="match status" value="1"/>
</dbReference>
<dbReference type="HOGENOM" id="CLU_038371_6_0_4"/>
<evidence type="ECO:0000256" key="13">
    <source>
        <dbReference type="ARBA" id="ARBA00049201"/>
    </source>
</evidence>
<proteinExistence type="inferred from homology"/>
<dbReference type="SUPFAM" id="SSF53756">
    <property type="entry name" value="UDP-Glycosyltransferase/glycogen phosphorylase"/>
    <property type="match status" value="1"/>
</dbReference>
<sequence length="380" mass="41607">MAPKRARQAAVQPEKSRNAGIRARAKDRAKIAFLQKHLHAGSPAFPFLSAQKILIVRVSSLGDVVHNMPVVADIRRRHPDAQIDWLVEESFVKLVELVHGVRRAIPVSLRRWRKRILSVDNWREIGAFRRALAAENYDLVIDCQGLIKTAWVAKMARGPLVGLGNRTDGAGYEWPVRFFYDRRVPIEPRTHVVERTRQLVASALGEPAPKPADDIDFGLDTARAALALSEAQLNLPVPYVVFVHATSRDDKQWPDAAWIELGQALVRRGASIVLPWGSDAERATSERLAKEFGAAAIVPPKLSLPAVVGLIDGAAATVGVDTGLVHIAAALKRPTVELYNFATSWRTGGYWSPNVVNLGTAGQPPTLQQVKSALTGFGLL</sequence>
<evidence type="ECO:0000256" key="11">
    <source>
        <dbReference type="ARBA" id="ARBA00044190"/>
    </source>
</evidence>
<dbReference type="NCBIfam" id="TIGR02193">
    <property type="entry name" value="heptsyl_trn_I"/>
    <property type="match status" value="1"/>
</dbReference>
<dbReference type="GO" id="GO:0008713">
    <property type="term" value="F:ADP-heptose-lipopolysaccharide heptosyltransferase activity"/>
    <property type="evidence" value="ECO:0007669"/>
    <property type="project" value="TreeGrafter"/>
</dbReference>
<keyword evidence="6 15" id="KW-0808">Transferase</keyword>
<dbReference type="EMBL" id="CP001043">
    <property type="protein sequence ID" value="ACC71441.1"/>
    <property type="molecule type" value="Genomic_DNA"/>
</dbReference>
<evidence type="ECO:0000313" key="15">
    <source>
        <dbReference type="EMBL" id="ACC71441.1"/>
    </source>
</evidence>
<evidence type="ECO:0000256" key="3">
    <source>
        <dbReference type="ARBA" id="ARBA00022475"/>
    </source>
</evidence>
<dbReference type="CAZy" id="GT9">
    <property type="family name" value="Glycosyltransferase Family 9"/>
</dbReference>
<keyword evidence="5" id="KW-0328">Glycosyltransferase</keyword>
<dbReference type="GO" id="GO:0009244">
    <property type="term" value="P:lipopolysaccharide core region biosynthetic process"/>
    <property type="evidence" value="ECO:0007669"/>
    <property type="project" value="InterPro"/>
</dbReference>
<evidence type="ECO:0000256" key="6">
    <source>
        <dbReference type="ARBA" id="ARBA00022679"/>
    </source>
</evidence>
<dbReference type="eggNOG" id="COG0859">
    <property type="taxonomic scope" value="Bacteria"/>
</dbReference>
<keyword evidence="7" id="KW-0448">Lipopolysaccharide biosynthesis</keyword>
<evidence type="ECO:0000256" key="7">
    <source>
        <dbReference type="ARBA" id="ARBA00022985"/>
    </source>
</evidence>
<dbReference type="KEGG" id="bph:Bphy_2266"/>
<accession>B2JF73</accession>
<keyword evidence="4" id="KW-0997">Cell inner membrane</keyword>
<feature type="region of interest" description="Disordered" evidence="14">
    <location>
        <begin position="1"/>
        <end position="21"/>
    </location>
</feature>
<dbReference type="AlphaFoldDB" id="B2JF73"/>
<comment type="pathway">
    <text evidence="2">Bacterial outer membrane biogenesis; LPS core biosynthesis.</text>
</comment>
<evidence type="ECO:0000256" key="10">
    <source>
        <dbReference type="ARBA" id="ARBA00044041"/>
    </source>
</evidence>
<dbReference type="GO" id="GO:0005829">
    <property type="term" value="C:cytosol"/>
    <property type="evidence" value="ECO:0007669"/>
    <property type="project" value="TreeGrafter"/>
</dbReference>
<evidence type="ECO:0000256" key="1">
    <source>
        <dbReference type="ARBA" id="ARBA00004515"/>
    </source>
</evidence>
<protein>
    <recommendedName>
        <fullName evidence="11">Lipopolysaccharide heptosyltransferase 1</fullName>
        <ecNumber evidence="10">2.4.99.23</ecNumber>
    </recommendedName>
    <alternativeName>
        <fullName evidence="12">ADP-heptose:lipopolysaccharide heptosyltransferase I</fullName>
    </alternativeName>
</protein>
<keyword evidence="16" id="KW-1185">Reference proteome</keyword>
<reference evidence="16" key="1">
    <citation type="journal article" date="2014" name="Stand. Genomic Sci.">
        <title>Complete genome sequence of Burkholderia phymatum STM815(T), a broad host range and efficient nitrogen-fixing symbiont of Mimosa species.</title>
        <authorList>
            <person name="Moulin L."/>
            <person name="Klonowska A."/>
            <person name="Caroline B."/>
            <person name="Booth K."/>
            <person name="Vriezen J.A."/>
            <person name="Melkonian R."/>
            <person name="James E.K."/>
            <person name="Young J.P."/>
            <person name="Bena G."/>
            <person name="Hauser L."/>
            <person name="Land M."/>
            <person name="Kyrpides N."/>
            <person name="Bruce D."/>
            <person name="Chain P."/>
            <person name="Copeland A."/>
            <person name="Pitluck S."/>
            <person name="Woyke T."/>
            <person name="Lizotte-Waniewski M."/>
            <person name="Bristow J."/>
            <person name="Riley M."/>
        </authorList>
    </citation>
    <scope>NUCLEOTIDE SEQUENCE [LARGE SCALE GENOMIC DNA]</scope>
    <source>
        <strain evidence="16">DSM 17167 / CIP 108236 / LMG 21445 / STM815</strain>
    </source>
</reference>
<comment type="subcellular location">
    <subcellularLocation>
        <location evidence="1">Cell inner membrane</location>
        <topology evidence="1">Peripheral membrane protein</topology>
        <orientation evidence="1">Cytoplasmic side</orientation>
    </subcellularLocation>
</comment>
<evidence type="ECO:0000256" key="14">
    <source>
        <dbReference type="SAM" id="MobiDB-lite"/>
    </source>
</evidence>
<dbReference type="InterPro" id="IPR011908">
    <property type="entry name" value="LipoPS_heptosylTferase-I"/>
</dbReference>
<evidence type="ECO:0000256" key="9">
    <source>
        <dbReference type="ARBA" id="ARBA00043995"/>
    </source>
</evidence>
<dbReference type="Pfam" id="PF01075">
    <property type="entry name" value="Glyco_transf_9"/>
    <property type="match status" value="1"/>
</dbReference>
<evidence type="ECO:0000313" key="16">
    <source>
        <dbReference type="Proteomes" id="UP000001192"/>
    </source>
</evidence>
<gene>
    <name evidence="15" type="ordered locus">Bphy_2266</name>
</gene>
<evidence type="ECO:0000256" key="8">
    <source>
        <dbReference type="ARBA" id="ARBA00023136"/>
    </source>
</evidence>
<keyword evidence="3" id="KW-1003">Cell membrane</keyword>
<dbReference type="Proteomes" id="UP000001192">
    <property type="component" value="Chromosome 1"/>
</dbReference>